<protein>
    <submittedName>
        <fullName evidence="1">Class I SAM-dependent methyltransferase</fullName>
    </submittedName>
</protein>
<keyword evidence="1" id="KW-0808">Transferase</keyword>
<comment type="caution">
    <text evidence="1">The sequence shown here is derived from an EMBL/GenBank/DDBJ whole genome shotgun (WGS) entry which is preliminary data.</text>
</comment>
<dbReference type="GO" id="GO:0008168">
    <property type="term" value="F:methyltransferase activity"/>
    <property type="evidence" value="ECO:0007669"/>
    <property type="project" value="UniProtKB-KW"/>
</dbReference>
<name>A0A2S7XQA0_9GAMM</name>
<dbReference type="PANTHER" id="PTHR40036">
    <property type="entry name" value="MACROCIN O-METHYLTRANSFERASE"/>
    <property type="match status" value="1"/>
</dbReference>
<evidence type="ECO:0000313" key="2">
    <source>
        <dbReference type="Proteomes" id="UP000239936"/>
    </source>
</evidence>
<dbReference type="SUPFAM" id="SSF53335">
    <property type="entry name" value="S-adenosyl-L-methionine-dependent methyltransferases"/>
    <property type="match status" value="1"/>
</dbReference>
<dbReference type="PANTHER" id="PTHR40036:SF1">
    <property type="entry name" value="MACROCIN O-METHYLTRANSFERASE"/>
    <property type="match status" value="1"/>
</dbReference>
<dbReference type="Gene3D" id="3.40.50.150">
    <property type="entry name" value="Vaccinia Virus protein VP39"/>
    <property type="match status" value="1"/>
</dbReference>
<dbReference type="InterPro" id="IPR008884">
    <property type="entry name" value="TylF_MeTrfase"/>
</dbReference>
<dbReference type="EMBL" id="PPGH01000035">
    <property type="protein sequence ID" value="PQJ95917.1"/>
    <property type="molecule type" value="Genomic_DNA"/>
</dbReference>
<organism evidence="1 2">
    <name type="scientific">Chromatium okenii</name>
    <dbReference type="NCBI Taxonomy" id="61644"/>
    <lineage>
        <taxon>Bacteria</taxon>
        <taxon>Pseudomonadati</taxon>
        <taxon>Pseudomonadota</taxon>
        <taxon>Gammaproteobacteria</taxon>
        <taxon>Chromatiales</taxon>
        <taxon>Chromatiaceae</taxon>
        <taxon>Chromatium</taxon>
    </lineage>
</organism>
<dbReference type="InterPro" id="IPR029063">
    <property type="entry name" value="SAM-dependent_MTases_sf"/>
</dbReference>
<dbReference type="OrthoDB" id="9799872at2"/>
<keyword evidence="1" id="KW-0489">Methyltransferase</keyword>
<evidence type="ECO:0000313" key="1">
    <source>
        <dbReference type="EMBL" id="PQJ95917.1"/>
    </source>
</evidence>
<gene>
    <name evidence="1" type="ORF">CXB77_08530</name>
</gene>
<dbReference type="Pfam" id="PF05711">
    <property type="entry name" value="TylF"/>
    <property type="match status" value="1"/>
</dbReference>
<proteinExistence type="predicted"/>
<dbReference type="AlphaFoldDB" id="A0A2S7XQA0"/>
<dbReference type="RefSeq" id="WP_105073556.1">
    <property type="nucleotide sequence ID" value="NZ_PPGH01000035.1"/>
</dbReference>
<dbReference type="GO" id="GO:0032259">
    <property type="term" value="P:methylation"/>
    <property type="evidence" value="ECO:0007669"/>
    <property type="project" value="UniProtKB-KW"/>
</dbReference>
<sequence length="247" mass="27951">MKNLISSVFFGVKNPDFLQGIQQAISNTSPDGIYAGDNIFTIGRNLSFLENEAFVNAWKAHAETNIEHAIVWRIYVLAWVAKNVLSRKIPGDFVECACYKGTSARIICDYVDFAHVDKNYYLYDLFEHDDSMVHHAMPDHGVTLFERVKKRFESFSNVIVTKGFVPQVLDKISPESISFLHIDLNNAPAEIGALDRLFDRLSTGGILILDDYGWRAYREQKLAEDVWLAAQGYEVLELPTGQGLVIK</sequence>
<dbReference type="Proteomes" id="UP000239936">
    <property type="component" value="Unassembled WGS sequence"/>
</dbReference>
<reference evidence="1 2" key="1">
    <citation type="submission" date="2018-01" db="EMBL/GenBank/DDBJ databases">
        <title>The complete genome sequence of Chromatium okenii LaCa, a purple sulfur bacterium with a turbulent life.</title>
        <authorList>
            <person name="Luedin S.M."/>
            <person name="Liechti N."/>
            <person name="Storelli N."/>
            <person name="Danza F."/>
            <person name="Wittwer M."/>
            <person name="Pothier J.F."/>
            <person name="Tonolla M.A."/>
        </authorList>
    </citation>
    <scope>NUCLEOTIDE SEQUENCE [LARGE SCALE GENOMIC DNA]</scope>
    <source>
        <strain evidence="1 2">LaCa</strain>
    </source>
</reference>
<accession>A0A2S7XQA0</accession>
<keyword evidence="2" id="KW-1185">Reference proteome</keyword>